<organism evidence="1 2">
    <name type="scientific">Pararhodobacter oceanensis</name>
    <dbReference type="NCBI Taxonomy" id="2172121"/>
    <lineage>
        <taxon>Bacteria</taxon>
        <taxon>Pseudomonadati</taxon>
        <taxon>Pseudomonadota</taxon>
        <taxon>Alphaproteobacteria</taxon>
        <taxon>Rhodobacterales</taxon>
        <taxon>Paracoccaceae</taxon>
        <taxon>Pararhodobacter</taxon>
    </lineage>
</organism>
<gene>
    <name evidence="1" type="ORF">DDE20_13860</name>
</gene>
<dbReference type="AlphaFoldDB" id="A0A2T8HRX3"/>
<dbReference type="EMBL" id="QDKM01000006">
    <property type="protein sequence ID" value="PVH28189.1"/>
    <property type="molecule type" value="Genomic_DNA"/>
</dbReference>
<dbReference type="RefSeq" id="WP_116559108.1">
    <property type="nucleotide sequence ID" value="NZ_QDKM01000006.1"/>
</dbReference>
<evidence type="ECO:0000313" key="1">
    <source>
        <dbReference type="EMBL" id="PVH28189.1"/>
    </source>
</evidence>
<comment type="caution">
    <text evidence="1">The sequence shown here is derived from an EMBL/GenBank/DDBJ whole genome shotgun (WGS) entry which is preliminary data.</text>
</comment>
<accession>A0A2T8HRX3</accession>
<reference evidence="1 2" key="1">
    <citation type="submission" date="2018-04" db="EMBL/GenBank/DDBJ databases">
        <title>Pararhodobacter oceanense sp. nov., isolated from marine intertidal sediment.</title>
        <authorList>
            <person name="Wang X.-L."/>
            <person name="Du Z.-J."/>
        </authorList>
    </citation>
    <scope>NUCLEOTIDE SEQUENCE [LARGE SCALE GENOMIC DNA]</scope>
    <source>
        <strain evidence="1 2">AM505</strain>
    </source>
</reference>
<dbReference type="Proteomes" id="UP000245911">
    <property type="component" value="Unassembled WGS sequence"/>
</dbReference>
<evidence type="ECO:0000313" key="2">
    <source>
        <dbReference type="Proteomes" id="UP000245911"/>
    </source>
</evidence>
<name>A0A2T8HRX3_9RHOB</name>
<proteinExistence type="predicted"/>
<keyword evidence="2" id="KW-1185">Reference proteome</keyword>
<protein>
    <submittedName>
        <fullName evidence="1">Uncharacterized protein</fullName>
    </submittedName>
</protein>
<sequence length="128" mass="13773">MTDTTLDTDGWLTLPFQPAVKPGVKTALTLACAPSWLAEGKAQILDHHALIAINRRIAKLRTSGAMEVVTTLETLYRKHTALCPYDAKANRIQLPARVVAALGPAPCTLQVTKDDGHLTLRKPPAPDG</sequence>